<protein>
    <submittedName>
        <fullName evidence="1">Uncharacterized protein</fullName>
    </submittedName>
</protein>
<dbReference type="EMBL" id="CP002558">
    <property type="protein sequence ID" value="AEE26341.1"/>
    <property type="molecule type" value="Genomic_DNA"/>
</dbReference>
<dbReference type="KEGG" id="fcn:FN3523_1038"/>
<sequence length="184" mass="20440">MFFIIPFIYYSDSYSNLNSQLISIAIDGEVISDISRFTKTDGTQINVGLSDRVRNVIEKTAILEALNGDRLLDYQIRDYGSSWGVFVRSGSEVFDFAGGGATVRKGSTVTLDDWDFHRLADNARATHISEGYASALNSIKESVETSFVVREIQPFLLENLSFELDEAGEVALNFDGINEFKLVA</sequence>
<dbReference type="Proteomes" id="UP000008303">
    <property type="component" value="Chromosome"/>
</dbReference>
<proteinExistence type="predicted"/>
<evidence type="ECO:0000313" key="2">
    <source>
        <dbReference type="Proteomes" id="UP000008303"/>
    </source>
</evidence>
<evidence type="ECO:0000313" key="1">
    <source>
        <dbReference type="EMBL" id="AEE26341.1"/>
    </source>
</evidence>
<gene>
    <name evidence="1" type="ordered locus">FN3523_1038</name>
</gene>
<reference evidence="2" key="1">
    <citation type="journal article" date="2011" name="Appl. Environ. Microbiol.">
        <title>Common ancestry and novel genetic traits of Francisella novicida-like isolates from North America and Australia as revealed by comparative genomic analyses.</title>
        <authorList>
            <person name="Siddaramappa S."/>
            <person name="Challacombe J.F."/>
            <person name="Petersen J.M."/>
            <person name="Pillai S."/>
            <person name="Hogg G."/>
            <person name="Kuske C.R."/>
        </authorList>
    </citation>
    <scope>NUCLEOTIDE SEQUENCE [LARGE SCALE GENOMIC DNA]</scope>
    <source>
        <strain evidence="2">3523</strain>
    </source>
</reference>
<dbReference type="PATRIC" id="fig|676032.3.peg.1046"/>
<dbReference type="RefSeq" id="WP_014548339.1">
    <property type="nucleotide sequence ID" value="NC_017449.1"/>
</dbReference>
<accession>F4BFU7</accession>
<organism evidence="1 2">
    <name type="scientific">Francisella hispaniensis</name>
    <dbReference type="NCBI Taxonomy" id="622488"/>
    <lineage>
        <taxon>Bacteria</taxon>
        <taxon>Pseudomonadati</taxon>
        <taxon>Pseudomonadota</taxon>
        <taxon>Gammaproteobacteria</taxon>
        <taxon>Thiotrichales</taxon>
        <taxon>Francisellaceae</taxon>
        <taxon>Francisella</taxon>
    </lineage>
</organism>
<name>F4BFU7_9GAMM</name>
<dbReference type="HOGENOM" id="CLU_1466172_0_0_6"/>
<dbReference type="AlphaFoldDB" id="F4BFU7"/>